<dbReference type="InterPro" id="IPR011013">
    <property type="entry name" value="Gal_mutarotase_sf_dom"/>
</dbReference>
<dbReference type="SMART" id="SM01038">
    <property type="entry name" value="Bgal_small_N"/>
    <property type="match status" value="1"/>
</dbReference>
<dbReference type="GO" id="GO:0030246">
    <property type="term" value="F:carbohydrate binding"/>
    <property type="evidence" value="ECO:0007669"/>
    <property type="project" value="InterPro"/>
</dbReference>
<dbReference type="PANTHER" id="PTHR46323">
    <property type="entry name" value="BETA-GALACTOSIDASE"/>
    <property type="match status" value="1"/>
</dbReference>
<dbReference type="AlphaFoldDB" id="A0A060C150"/>
<dbReference type="EC" id="3.2.1.23" evidence="2"/>
<comment type="catalytic activity">
    <reaction evidence="1">
        <text>Hydrolysis of terminal non-reducing beta-D-galactose residues in beta-D-galactosides.</text>
        <dbReference type="EC" id="3.2.1.23"/>
    </reaction>
</comment>
<dbReference type="EMBL" id="KF119519">
    <property type="protein sequence ID" value="AIA86785.1"/>
    <property type="molecule type" value="Genomic_DNA"/>
</dbReference>
<accession>A0A060C150</accession>
<evidence type="ECO:0000256" key="4">
    <source>
        <dbReference type="ARBA" id="ARBA00023295"/>
    </source>
</evidence>
<feature type="domain" description="Beta galactosidase small chain/" evidence="5">
    <location>
        <begin position="1"/>
        <end position="95"/>
    </location>
</feature>
<evidence type="ECO:0000313" key="6">
    <source>
        <dbReference type="EMBL" id="AIA86785.1"/>
    </source>
</evidence>
<evidence type="ECO:0000256" key="2">
    <source>
        <dbReference type="ARBA" id="ARBA00012756"/>
    </source>
</evidence>
<dbReference type="GO" id="GO:0005990">
    <property type="term" value="P:lactose catabolic process"/>
    <property type="evidence" value="ECO:0007669"/>
    <property type="project" value="TreeGrafter"/>
</dbReference>
<reference evidence="6" key="1">
    <citation type="journal article" date="2013" name="Environ. Microbiol.">
        <title>Seasonally variable intestinal metagenomes of the red palm weevil (Rhynchophorus ferrugineus).</title>
        <authorList>
            <person name="Jia S."/>
            <person name="Zhang X."/>
            <person name="Zhang G."/>
            <person name="Yin A."/>
            <person name="Zhang S."/>
            <person name="Li F."/>
            <person name="Wang L."/>
            <person name="Zhao D."/>
            <person name="Yun Q."/>
            <person name="Tala"/>
            <person name="Wang J."/>
            <person name="Sun G."/>
            <person name="Baabdullah M."/>
            <person name="Yu X."/>
            <person name="Hu S."/>
            <person name="Al-Mssallem I.S."/>
            <person name="Yu J."/>
        </authorList>
    </citation>
    <scope>NUCLEOTIDE SEQUENCE</scope>
</reference>
<keyword evidence="4" id="KW-0326">Glycosidase</keyword>
<evidence type="ECO:0000256" key="1">
    <source>
        <dbReference type="ARBA" id="ARBA00001412"/>
    </source>
</evidence>
<dbReference type="SUPFAM" id="SSF74650">
    <property type="entry name" value="Galactose mutarotase-like"/>
    <property type="match status" value="1"/>
</dbReference>
<dbReference type="InterPro" id="IPR004199">
    <property type="entry name" value="B-gal_small/dom_5"/>
</dbReference>
<dbReference type="PANTHER" id="PTHR46323:SF2">
    <property type="entry name" value="BETA-GALACTOSIDASE"/>
    <property type="match status" value="1"/>
</dbReference>
<protein>
    <recommendedName>
        <fullName evidence="2">beta-galactosidase</fullName>
        <ecNumber evidence="2">3.2.1.23</ecNumber>
    </recommendedName>
</protein>
<keyword evidence="3" id="KW-0378">Hydrolase</keyword>
<sequence length="97" mass="10884">MLIDAICGGFLFSDDASEGLSFTAAGNTLSVSAWPYDQQELEETTHNYQLKKRDYIVVNIDDKMMGVGGDNSWGLRPMDKYLLKSGEYRYGFTIKGK</sequence>
<dbReference type="GO" id="GO:0009341">
    <property type="term" value="C:beta-galactosidase complex"/>
    <property type="evidence" value="ECO:0007669"/>
    <property type="project" value="InterPro"/>
</dbReference>
<organism evidence="6">
    <name type="scientific">uncultured Thermotoga sp</name>
    <dbReference type="NCBI Taxonomy" id="388610"/>
    <lineage>
        <taxon>Bacteria</taxon>
        <taxon>Thermotogati</taxon>
        <taxon>Thermotogota</taxon>
        <taxon>Thermotogae</taxon>
        <taxon>Thermotogales</taxon>
        <taxon>Thermotogaceae</taxon>
        <taxon>Thermotoga</taxon>
        <taxon>environmental samples</taxon>
    </lineage>
</organism>
<dbReference type="GO" id="GO:0004565">
    <property type="term" value="F:beta-galactosidase activity"/>
    <property type="evidence" value="ECO:0007669"/>
    <property type="project" value="UniProtKB-EC"/>
</dbReference>
<proteinExistence type="predicted"/>
<evidence type="ECO:0000259" key="5">
    <source>
        <dbReference type="SMART" id="SM01038"/>
    </source>
</evidence>
<name>A0A060C150_9THEM</name>
<dbReference type="Pfam" id="PF02929">
    <property type="entry name" value="Bgal_small_N"/>
    <property type="match status" value="1"/>
</dbReference>
<dbReference type="Gene3D" id="2.70.98.10">
    <property type="match status" value="1"/>
</dbReference>
<dbReference type="InterPro" id="IPR014718">
    <property type="entry name" value="GH-type_carb-bd"/>
</dbReference>
<dbReference type="InterPro" id="IPR050347">
    <property type="entry name" value="Bact_Beta-galactosidase"/>
</dbReference>
<evidence type="ECO:0000256" key="3">
    <source>
        <dbReference type="ARBA" id="ARBA00022801"/>
    </source>
</evidence>